<evidence type="ECO:0000313" key="1">
    <source>
        <dbReference type="EMBL" id="OEJ72579.1"/>
    </source>
</evidence>
<name>A0A1E5QD53_9CYAN</name>
<sequence length="63" mass="7033">MFGNSQASTLPALKILKIPQILQFQRGMFAFLSLKSSIKYSSLKSFASGALAVNIYRFYPKIT</sequence>
<dbReference type="EMBL" id="MJGC01000121">
    <property type="protein sequence ID" value="OEJ72579.1"/>
    <property type="molecule type" value="Genomic_DNA"/>
</dbReference>
<comment type="caution">
    <text evidence="1">The sequence shown here is derived from an EMBL/GenBank/DDBJ whole genome shotgun (WGS) entry which is preliminary data.</text>
</comment>
<reference evidence="1" key="1">
    <citation type="submission" date="2016-09" db="EMBL/GenBank/DDBJ databases">
        <title>Draft genome of thermotolerant cyanobacterium Desertifilum sp. strain IPPAS B-1220.</title>
        <authorList>
            <person name="Sinetova M.A."/>
            <person name="Bolakhan K."/>
            <person name="Zayadan B.K."/>
            <person name="Mironov K.S."/>
            <person name="Ustinova V."/>
            <person name="Kupriyanova E.V."/>
            <person name="Sidorov R.A."/>
            <person name="Skrypnik A.N."/>
            <person name="Gogoleva N.E."/>
            <person name="Gogolev Y.V."/>
            <person name="Los D.A."/>
        </authorList>
    </citation>
    <scope>NUCLEOTIDE SEQUENCE [LARGE SCALE GENOMIC DNA]</scope>
    <source>
        <strain evidence="1">IPPAS B-1220</strain>
    </source>
</reference>
<proteinExistence type="predicted"/>
<organism evidence="1">
    <name type="scientific">Desertifilum tharense IPPAS B-1220</name>
    <dbReference type="NCBI Taxonomy" id="1781255"/>
    <lineage>
        <taxon>Bacteria</taxon>
        <taxon>Bacillati</taxon>
        <taxon>Cyanobacteriota</taxon>
        <taxon>Cyanophyceae</taxon>
        <taxon>Desertifilales</taxon>
        <taxon>Desertifilaceae</taxon>
        <taxon>Desertifilum</taxon>
    </lineage>
</organism>
<protein>
    <submittedName>
        <fullName evidence="1">Uncharacterized protein</fullName>
    </submittedName>
</protein>
<accession>A0A1E5QD53</accession>
<dbReference type="AlphaFoldDB" id="A0A1E5QD53"/>
<gene>
    <name evidence="1" type="ORF">BH720_24055</name>
</gene>